<dbReference type="GO" id="GO:0004497">
    <property type="term" value="F:monooxygenase activity"/>
    <property type="evidence" value="ECO:0007669"/>
    <property type="project" value="UniProtKB-KW"/>
</dbReference>
<feature type="transmembrane region" description="Helical" evidence="1">
    <location>
        <begin position="140"/>
        <end position="162"/>
    </location>
</feature>
<dbReference type="SUPFAM" id="SSF54909">
    <property type="entry name" value="Dimeric alpha+beta barrel"/>
    <property type="match status" value="1"/>
</dbReference>
<dbReference type="InterPro" id="IPR011008">
    <property type="entry name" value="Dimeric_a/b-barrel"/>
</dbReference>
<accession>A0A7K3VX18</accession>
<keyword evidence="4" id="KW-1185">Reference proteome</keyword>
<evidence type="ECO:0000259" key="2">
    <source>
        <dbReference type="Pfam" id="PF03992"/>
    </source>
</evidence>
<dbReference type="EMBL" id="JAAGWF010000005">
    <property type="protein sequence ID" value="NEK57199.1"/>
    <property type="molecule type" value="Genomic_DNA"/>
</dbReference>
<dbReference type="Pfam" id="PF03992">
    <property type="entry name" value="ABM"/>
    <property type="match status" value="1"/>
</dbReference>
<gene>
    <name evidence="3" type="ORF">GCU56_04835</name>
</gene>
<keyword evidence="3" id="KW-0503">Monooxygenase</keyword>
<feature type="domain" description="ABM" evidence="2">
    <location>
        <begin position="35"/>
        <end position="109"/>
    </location>
</feature>
<feature type="transmembrane region" description="Helical" evidence="1">
    <location>
        <begin position="174"/>
        <end position="198"/>
    </location>
</feature>
<keyword evidence="1" id="KW-0812">Transmembrane</keyword>
<keyword evidence="1" id="KW-0472">Membrane</keyword>
<protein>
    <submittedName>
        <fullName evidence="3">Antibiotic biosynthesis monooxygenase</fullName>
    </submittedName>
</protein>
<dbReference type="AlphaFoldDB" id="A0A7K3VX18"/>
<evidence type="ECO:0000313" key="3">
    <source>
        <dbReference type="EMBL" id="NEK57199.1"/>
    </source>
</evidence>
<proteinExistence type="predicted"/>
<name>A0A7K3VX18_9ACTN</name>
<comment type="caution">
    <text evidence="3">The sequence shown here is derived from an EMBL/GenBank/DDBJ whole genome shotgun (WGS) entry which is preliminary data.</text>
</comment>
<dbReference type="PANTHER" id="PTHR40057:SF1">
    <property type="entry name" value="SLR1162 PROTEIN"/>
    <property type="match status" value="1"/>
</dbReference>
<dbReference type="InterPro" id="IPR038762">
    <property type="entry name" value="ABM_predict"/>
</dbReference>
<dbReference type="PANTHER" id="PTHR40057">
    <property type="entry name" value="SLR1162 PROTEIN"/>
    <property type="match status" value="1"/>
</dbReference>
<dbReference type="Gene3D" id="3.30.70.100">
    <property type="match status" value="1"/>
</dbReference>
<dbReference type="InterPro" id="IPR007138">
    <property type="entry name" value="ABM_dom"/>
</dbReference>
<evidence type="ECO:0000313" key="4">
    <source>
        <dbReference type="Proteomes" id="UP000470246"/>
    </source>
</evidence>
<dbReference type="Proteomes" id="UP000470246">
    <property type="component" value="Unassembled WGS sequence"/>
</dbReference>
<keyword evidence="1" id="KW-1133">Transmembrane helix</keyword>
<reference evidence="3 4" key="1">
    <citation type="submission" date="2020-02" db="EMBL/GenBank/DDBJ databases">
        <title>Geodermatophilus sabuli CPCC 205279 I12A-02694.</title>
        <authorList>
            <person name="Jiang Z."/>
        </authorList>
    </citation>
    <scope>NUCLEOTIDE SEQUENCE [LARGE SCALE GENOMIC DNA]</scope>
    <source>
        <strain evidence="3 4">I12A-02694</strain>
    </source>
</reference>
<organism evidence="3 4">
    <name type="scientific">Geodermatophilus sabuli</name>
    <dbReference type="NCBI Taxonomy" id="1564158"/>
    <lineage>
        <taxon>Bacteria</taxon>
        <taxon>Bacillati</taxon>
        <taxon>Actinomycetota</taxon>
        <taxon>Actinomycetes</taxon>
        <taxon>Geodermatophilales</taxon>
        <taxon>Geodermatophilaceae</taxon>
        <taxon>Geodermatophilus</taxon>
    </lineage>
</organism>
<keyword evidence="3" id="KW-0560">Oxidoreductase</keyword>
<evidence type="ECO:0000256" key="1">
    <source>
        <dbReference type="SAM" id="Phobius"/>
    </source>
</evidence>
<sequence length="206" mass="22776">MTPAVLGAAVPVAVTSLLRARWARSEVAGRRPEPVTVTVARVVRPHRRQAFERWAAEVLAVAATYPGNLGGTLLKPGPGSSEYHLVYRFRDDAALAAWERSAQRRDALERMQEMIDEERYARVAGLDSFFTRPAAPGPRWRSTVLTIGAVFLITSTLQVLVMPHLAGWAWPVRLLLSACVVVVLLGYVVMPTLTRLFAGWLHPRAD</sequence>